<feature type="compositionally biased region" description="Polar residues" evidence="2">
    <location>
        <begin position="35"/>
        <end position="48"/>
    </location>
</feature>
<name>A0A4C1SIL2_EUMVA</name>
<feature type="compositionally biased region" description="Basic and acidic residues" evidence="2">
    <location>
        <begin position="49"/>
        <end position="63"/>
    </location>
</feature>
<dbReference type="PANTHER" id="PTHR10943">
    <property type="entry name" value="26S PROTEASOME NON-ATPASE REGULATORY SUBUNIT"/>
    <property type="match status" value="1"/>
</dbReference>
<dbReference type="GO" id="GO:0008540">
    <property type="term" value="C:proteasome regulatory particle, base subcomplex"/>
    <property type="evidence" value="ECO:0007669"/>
    <property type="project" value="TreeGrafter"/>
</dbReference>
<reference evidence="3 4" key="1">
    <citation type="journal article" date="2019" name="Commun. Biol.">
        <title>The bagworm genome reveals a unique fibroin gene that provides high tensile strength.</title>
        <authorList>
            <person name="Kono N."/>
            <person name="Nakamura H."/>
            <person name="Ohtoshi R."/>
            <person name="Tomita M."/>
            <person name="Numata K."/>
            <person name="Arakawa K."/>
        </authorList>
    </citation>
    <scope>NUCLEOTIDE SEQUENCE [LARGE SCALE GENOMIC DNA]</scope>
</reference>
<organism evidence="3 4">
    <name type="scientific">Eumeta variegata</name>
    <name type="common">Bagworm moth</name>
    <name type="synonym">Eumeta japonica</name>
    <dbReference type="NCBI Taxonomy" id="151549"/>
    <lineage>
        <taxon>Eukaryota</taxon>
        <taxon>Metazoa</taxon>
        <taxon>Ecdysozoa</taxon>
        <taxon>Arthropoda</taxon>
        <taxon>Hexapoda</taxon>
        <taxon>Insecta</taxon>
        <taxon>Pterygota</taxon>
        <taxon>Neoptera</taxon>
        <taxon>Endopterygota</taxon>
        <taxon>Lepidoptera</taxon>
        <taxon>Glossata</taxon>
        <taxon>Ditrysia</taxon>
        <taxon>Tineoidea</taxon>
        <taxon>Psychidae</taxon>
        <taxon>Oiketicinae</taxon>
        <taxon>Eumeta</taxon>
    </lineage>
</organism>
<proteinExistence type="predicted"/>
<dbReference type="EMBL" id="BGZK01007010">
    <property type="protein sequence ID" value="GBP01834.1"/>
    <property type="molecule type" value="Genomic_DNA"/>
</dbReference>
<feature type="region of interest" description="Disordered" evidence="2">
    <location>
        <begin position="33"/>
        <end position="75"/>
    </location>
</feature>
<dbReference type="AlphaFoldDB" id="A0A4C1SIL2"/>
<keyword evidence="3" id="KW-0647">Proteasome</keyword>
<keyword evidence="1" id="KW-0677">Repeat</keyword>
<sequence>MAYQIAFDLYESATQEFLGNVLQALKETAPIPTALPTTFKPQGTFNSSKTDEEKCKEESENPKNKKQPRGFADLESDKEAVRVSICHTATVIANGFMHSGTTSDQFLRDNLDWFGSCYQLG</sequence>
<evidence type="ECO:0000313" key="4">
    <source>
        <dbReference type="Proteomes" id="UP000299102"/>
    </source>
</evidence>
<dbReference type="STRING" id="151549.A0A4C1SIL2"/>
<gene>
    <name evidence="3" type="primary">Rpn2</name>
    <name evidence="3" type="ORF">EVAR_72346_1</name>
</gene>
<evidence type="ECO:0000256" key="1">
    <source>
        <dbReference type="ARBA" id="ARBA00022737"/>
    </source>
</evidence>
<comment type="caution">
    <text evidence="3">The sequence shown here is derived from an EMBL/GenBank/DDBJ whole genome shotgun (WGS) entry which is preliminary data.</text>
</comment>
<protein>
    <submittedName>
        <fullName evidence="3">26S proteasome non-ATPase regulatory subunit 1</fullName>
    </submittedName>
</protein>
<dbReference type="GO" id="GO:0005634">
    <property type="term" value="C:nucleus"/>
    <property type="evidence" value="ECO:0007669"/>
    <property type="project" value="TreeGrafter"/>
</dbReference>
<accession>A0A4C1SIL2</accession>
<dbReference type="GO" id="GO:0034515">
    <property type="term" value="C:proteasome storage granule"/>
    <property type="evidence" value="ECO:0007669"/>
    <property type="project" value="TreeGrafter"/>
</dbReference>
<dbReference type="PANTHER" id="PTHR10943:SF2">
    <property type="entry name" value="26S PROTEASOME NON-ATPASE REGULATORY SUBUNIT 1"/>
    <property type="match status" value="1"/>
</dbReference>
<dbReference type="GO" id="GO:0043161">
    <property type="term" value="P:proteasome-mediated ubiquitin-dependent protein catabolic process"/>
    <property type="evidence" value="ECO:0007669"/>
    <property type="project" value="TreeGrafter"/>
</dbReference>
<dbReference type="InterPro" id="IPR011989">
    <property type="entry name" value="ARM-like"/>
</dbReference>
<evidence type="ECO:0000256" key="2">
    <source>
        <dbReference type="SAM" id="MobiDB-lite"/>
    </source>
</evidence>
<keyword evidence="4" id="KW-1185">Reference proteome</keyword>
<dbReference type="Proteomes" id="UP000299102">
    <property type="component" value="Unassembled WGS sequence"/>
</dbReference>
<dbReference type="Gene3D" id="1.25.10.10">
    <property type="entry name" value="Leucine-rich Repeat Variant"/>
    <property type="match status" value="1"/>
</dbReference>
<evidence type="ECO:0000313" key="3">
    <source>
        <dbReference type="EMBL" id="GBP01834.1"/>
    </source>
</evidence>
<dbReference type="OrthoDB" id="261572at2759"/>